<feature type="transmembrane region" description="Helical" evidence="13">
    <location>
        <begin position="24"/>
        <end position="44"/>
    </location>
</feature>
<keyword evidence="6" id="KW-0479">Metal-binding</keyword>
<dbReference type="GO" id="GO:0016020">
    <property type="term" value="C:membrane"/>
    <property type="evidence" value="ECO:0007669"/>
    <property type="project" value="UniProtKB-SubCell"/>
</dbReference>
<dbReference type="GO" id="GO:0046872">
    <property type="term" value="F:metal ion binding"/>
    <property type="evidence" value="ECO:0007669"/>
    <property type="project" value="UniProtKB-KW"/>
</dbReference>
<keyword evidence="5" id="KW-0001">2Fe-2S</keyword>
<keyword evidence="7" id="KW-0274">FAD</keyword>
<dbReference type="InterPro" id="IPR017927">
    <property type="entry name" value="FAD-bd_FR_type"/>
</dbReference>
<dbReference type="PROSITE" id="PS51384">
    <property type="entry name" value="FAD_FR"/>
    <property type="match status" value="1"/>
</dbReference>
<dbReference type="Gene3D" id="3.40.50.80">
    <property type="entry name" value="Nucleotide-binding domain of ferredoxin-NADP reductase (FNR) module"/>
    <property type="match status" value="1"/>
</dbReference>
<dbReference type="GO" id="GO:0051537">
    <property type="term" value="F:2 iron, 2 sulfur cluster binding"/>
    <property type="evidence" value="ECO:0007669"/>
    <property type="project" value="UniProtKB-KW"/>
</dbReference>
<keyword evidence="11" id="KW-0411">Iron-sulfur</keyword>
<dbReference type="AlphaFoldDB" id="A0A841BH67"/>
<evidence type="ECO:0000313" key="16">
    <source>
        <dbReference type="Proteomes" id="UP000587527"/>
    </source>
</evidence>
<keyword evidence="4 13" id="KW-0812">Transmembrane</keyword>
<comment type="subcellular location">
    <subcellularLocation>
        <location evidence="2">Membrane</location>
        <topology evidence="2">Multi-pass membrane protein</topology>
    </subcellularLocation>
</comment>
<evidence type="ECO:0000256" key="10">
    <source>
        <dbReference type="ARBA" id="ARBA00023004"/>
    </source>
</evidence>
<dbReference type="CDD" id="cd06198">
    <property type="entry name" value="FNR_like_3"/>
    <property type="match status" value="1"/>
</dbReference>
<proteinExistence type="predicted"/>
<keyword evidence="16" id="KW-1185">Reference proteome</keyword>
<dbReference type="GO" id="GO:0016491">
    <property type="term" value="F:oxidoreductase activity"/>
    <property type="evidence" value="ECO:0007669"/>
    <property type="project" value="UniProtKB-KW"/>
</dbReference>
<dbReference type="GO" id="GO:0050660">
    <property type="term" value="F:flavin adenine dinucleotide binding"/>
    <property type="evidence" value="ECO:0007669"/>
    <property type="project" value="TreeGrafter"/>
</dbReference>
<keyword evidence="9" id="KW-0560">Oxidoreductase</keyword>
<evidence type="ECO:0000259" key="14">
    <source>
        <dbReference type="PROSITE" id="PS51384"/>
    </source>
</evidence>
<evidence type="ECO:0000256" key="5">
    <source>
        <dbReference type="ARBA" id="ARBA00022714"/>
    </source>
</evidence>
<dbReference type="Proteomes" id="UP000587527">
    <property type="component" value="Unassembled WGS sequence"/>
</dbReference>
<evidence type="ECO:0000256" key="7">
    <source>
        <dbReference type="ARBA" id="ARBA00022827"/>
    </source>
</evidence>
<evidence type="ECO:0000256" key="9">
    <source>
        <dbReference type="ARBA" id="ARBA00023002"/>
    </source>
</evidence>
<feature type="transmembrane region" description="Helical" evidence="13">
    <location>
        <begin position="64"/>
        <end position="84"/>
    </location>
</feature>
<accession>A0A841BH67</accession>
<keyword evidence="12 13" id="KW-0472">Membrane</keyword>
<sequence length="469" mass="51412">MTATVSTPGQVRHRAPQPRRAQRWCADVAGSSAMASFVVVLALWVGNRGIQELGSGGSTTLTSLGRLTGLLAADLMLLQVLLMARIPWVERSYGQDALARRHRWFGFTSFWLLAAHIVLITLGYAVSSGTGLVAQAWSLVTTYPGMLLATAAVGLIIAVVATSIRAARRRLRYESWHLVHLYAYLGVGLGLPHQIWTGADFVGTPWARAYWWTLYAAALGGVLVFRLGLPVWRSLRHRIVVERVVREAPGVVSVQLRGRDLHRLPVRAGQFFLWRFLDGPGWSRAHPYSLSAPPHGDRLRITIRDLGDGSARAASLRPGTRVVIEGPYGAMTATAPARRPVVMFAAGIGITAIRALLEDPDIAGRPVTLLYRTRDRHDAVFAGEIAALTERQPLHVVYLEGPRPTRFPSFLPAHLAGASDVAGLRHLVPDVSERDAFLCGPVPWMRPVRQALLAAGTPRERIHAEEFAW</sequence>
<keyword evidence="8 13" id="KW-1133">Transmembrane helix</keyword>
<dbReference type="InterPro" id="IPR050415">
    <property type="entry name" value="MRET"/>
</dbReference>
<dbReference type="PANTHER" id="PTHR47354">
    <property type="entry name" value="NADH OXIDOREDUCTASE HCR"/>
    <property type="match status" value="1"/>
</dbReference>
<name>A0A841BH67_9ACTN</name>
<feature type="domain" description="FAD-binding FR-type" evidence="14">
    <location>
        <begin position="234"/>
        <end position="334"/>
    </location>
</feature>
<evidence type="ECO:0000256" key="6">
    <source>
        <dbReference type="ARBA" id="ARBA00022723"/>
    </source>
</evidence>
<keyword evidence="10" id="KW-0408">Iron</keyword>
<dbReference type="RefSeq" id="WP_184832595.1">
    <property type="nucleotide sequence ID" value="NZ_JACHMN010000001.1"/>
</dbReference>
<evidence type="ECO:0000256" key="8">
    <source>
        <dbReference type="ARBA" id="ARBA00022989"/>
    </source>
</evidence>
<evidence type="ECO:0000256" key="12">
    <source>
        <dbReference type="ARBA" id="ARBA00023136"/>
    </source>
</evidence>
<feature type="transmembrane region" description="Helical" evidence="13">
    <location>
        <begin position="209"/>
        <end position="229"/>
    </location>
</feature>
<dbReference type="PANTHER" id="PTHR47354:SF8">
    <property type="entry name" value="1,2-PHENYLACETYL-COA EPOXIDASE, SUBUNIT E"/>
    <property type="match status" value="1"/>
</dbReference>
<comment type="cofactor">
    <cofactor evidence="1">
        <name>FAD</name>
        <dbReference type="ChEBI" id="CHEBI:57692"/>
    </cofactor>
</comment>
<evidence type="ECO:0000256" key="1">
    <source>
        <dbReference type="ARBA" id="ARBA00001974"/>
    </source>
</evidence>
<dbReference type="SUPFAM" id="SSF63380">
    <property type="entry name" value="Riboflavin synthase domain-like"/>
    <property type="match status" value="1"/>
</dbReference>
<dbReference type="InterPro" id="IPR039261">
    <property type="entry name" value="FNR_nucleotide-bd"/>
</dbReference>
<evidence type="ECO:0000256" key="4">
    <source>
        <dbReference type="ARBA" id="ARBA00022692"/>
    </source>
</evidence>
<protein>
    <submittedName>
        <fullName evidence="15">Putative ferric reductase</fullName>
    </submittedName>
</protein>
<evidence type="ECO:0000313" key="15">
    <source>
        <dbReference type="EMBL" id="MBB5867634.1"/>
    </source>
</evidence>
<feature type="transmembrane region" description="Helical" evidence="13">
    <location>
        <begin position="179"/>
        <end position="197"/>
    </location>
</feature>
<evidence type="ECO:0000256" key="2">
    <source>
        <dbReference type="ARBA" id="ARBA00004141"/>
    </source>
</evidence>
<evidence type="ECO:0000256" key="3">
    <source>
        <dbReference type="ARBA" id="ARBA00022630"/>
    </source>
</evidence>
<reference evidence="15 16" key="1">
    <citation type="submission" date="2020-08" db="EMBL/GenBank/DDBJ databases">
        <title>Sequencing the genomes of 1000 actinobacteria strains.</title>
        <authorList>
            <person name="Klenk H.-P."/>
        </authorList>
    </citation>
    <scope>NUCLEOTIDE SEQUENCE [LARGE SCALE GENOMIC DNA]</scope>
    <source>
        <strain evidence="15 16">DSM 45362</strain>
    </source>
</reference>
<comment type="caution">
    <text evidence="15">The sequence shown here is derived from an EMBL/GenBank/DDBJ whole genome shotgun (WGS) entry which is preliminary data.</text>
</comment>
<keyword evidence="3" id="KW-0285">Flavoprotein</keyword>
<dbReference type="Pfam" id="PF01794">
    <property type="entry name" value="Ferric_reduct"/>
    <property type="match status" value="1"/>
</dbReference>
<dbReference type="Gene3D" id="2.40.30.10">
    <property type="entry name" value="Translation factors"/>
    <property type="match status" value="1"/>
</dbReference>
<dbReference type="SUPFAM" id="SSF52343">
    <property type="entry name" value="Ferredoxin reductase-like, C-terminal NADP-linked domain"/>
    <property type="match status" value="1"/>
</dbReference>
<dbReference type="EMBL" id="JACHMN010000001">
    <property type="protein sequence ID" value="MBB5867634.1"/>
    <property type="molecule type" value="Genomic_DNA"/>
</dbReference>
<feature type="transmembrane region" description="Helical" evidence="13">
    <location>
        <begin position="104"/>
        <end position="126"/>
    </location>
</feature>
<evidence type="ECO:0000256" key="11">
    <source>
        <dbReference type="ARBA" id="ARBA00023014"/>
    </source>
</evidence>
<evidence type="ECO:0000256" key="13">
    <source>
        <dbReference type="SAM" id="Phobius"/>
    </source>
</evidence>
<dbReference type="InterPro" id="IPR017938">
    <property type="entry name" value="Riboflavin_synthase-like_b-brl"/>
</dbReference>
<organism evidence="15 16">
    <name type="scientific">Allocatelliglobosispora scoriae</name>
    <dbReference type="NCBI Taxonomy" id="643052"/>
    <lineage>
        <taxon>Bacteria</taxon>
        <taxon>Bacillati</taxon>
        <taxon>Actinomycetota</taxon>
        <taxon>Actinomycetes</taxon>
        <taxon>Micromonosporales</taxon>
        <taxon>Micromonosporaceae</taxon>
        <taxon>Allocatelliglobosispora</taxon>
    </lineage>
</organism>
<feature type="transmembrane region" description="Helical" evidence="13">
    <location>
        <begin position="146"/>
        <end position="167"/>
    </location>
</feature>
<gene>
    <name evidence="15" type="ORF">F4553_001013</name>
</gene>
<dbReference type="InterPro" id="IPR013130">
    <property type="entry name" value="Fe3_Rdtase_TM_dom"/>
</dbReference>